<organism evidence="2 3">
    <name type="scientific">Luteolibacter soli</name>
    <dbReference type="NCBI Taxonomy" id="3135280"/>
    <lineage>
        <taxon>Bacteria</taxon>
        <taxon>Pseudomonadati</taxon>
        <taxon>Verrucomicrobiota</taxon>
        <taxon>Verrucomicrobiia</taxon>
        <taxon>Verrucomicrobiales</taxon>
        <taxon>Verrucomicrobiaceae</taxon>
        <taxon>Luteolibacter</taxon>
    </lineage>
</organism>
<reference evidence="2 3" key="1">
    <citation type="submission" date="2024-04" db="EMBL/GenBank/DDBJ databases">
        <title>Luteolibacter sp. isolated from soil.</title>
        <authorList>
            <person name="An J."/>
        </authorList>
    </citation>
    <scope>NUCLEOTIDE SEQUENCE [LARGE SCALE GENOMIC DNA]</scope>
    <source>
        <strain evidence="2 3">Y139</strain>
    </source>
</reference>
<feature type="transmembrane region" description="Helical" evidence="1">
    <location>
        <begin position="12"/>
        <end position="31"/>
    </location>
</feature>
<evidence type="ECO:0000313" key="3">
    <source>
        <dbReference type="Proteomes" id="UP001371305"/>
    </source>
</evidence>
<dbReference type="EMBL" id="JBBUKT010000006">
    <property type="protein sequence ID" value="MEK7952156.1"/>
    <property type="molecule type" value="Genomic_DNA"/>
</dbReference>
<keyword evidence="1" id="KW-1133">Transmembrane helix</keyword>
<protein>
    <recommendedName>
        <fullName evidence="4">DUF3592 domain-containing protein</fullName>
    </recommendedName>
</protein>
<keyword evidence="1" id="KW-0472">Membrane</keyword>
<evidence type="ECO:0000256" key="1">
    <source>
        <dbReference type="SAM" id="Phobius"/>
    </source>
</evidence>
<dbReference type="Proteomes" id="UP001371305">
    <property type="component" value="Unassembled WGS sequence"/>
</dbReference>
<comment type="caution">
    <text evidence="2">The sequence shown here is derived from an EMBL/GenBank/DDBJ whole genome shotgun (WGS) entry which is preliminary data.</text>
</comment>
<accession>A0ABU9AYG7</accession>
<sequence>MIDPREIKPKGLMILTLVALIVMAVVSYHWLTQPILTAADVTHFTGTVKEARESTGKQPYLEITLAEQPLPFRCFSSLYPEAFKFDLHGRLGPGDTVTLGVASSETGSPRRNWRQNQQFFEFLTMSIGSDEALALDAHNKDVEMNRRIGPWFCLAMSFICVPMFLLGFRHRGSSEPILEILKARKKAKQAAV</sequence>
<dbReference type="RefSeq" id="WP_341405914.1">
    <property type="nucleotide sequence ID" value="NZ_JBBUKT010000006.1"/>
</dbReference>
<proteinExistence type="predicted"/>
<name>A0ABU9AYG7_9BACT</name>
<evidence type="ECO:0000313" key="2">
    <source>
        <dbReference type="EMBL" id="MEK7952156.1"/>
    </source>
</evidence>
<evidence type="ECO:0008006" key="4">
    <source>
        <dbReference type="Google" id="ProtNLM"/>
    </source>
</evidence>
<gene>
    <name evidence="2" type="ORF">WKV53_16710</name>
</gene>
<keyword evidence="3" id="KW-1185">Reference proteome</keyword>
<keyword evidence="1" id="KW-0812">Transmembrane</keyword>
<feature type="transmembrane region" description="Helical" evidence="1">
    <location>
        <begin position="148"/>
        <end position="168"/>
    </location>
</feature>